<evidence type="ECO:0000313" key="1">
    <source>
        <dbReference type="EMBL" id="EGG30797.1"/>
    </source>
</evidence>
<evidence type="ECO:0000313" key="2">
    <source>
        <dbReference type="Proteomes" id="UP000005615"/>
    </source>
</evidence>
<name>F3KYN3_9GAMM</name>
<organism evidence="1 2">
    <name type="scientific">Aequoribacter fuscus</name>
    <dbReference type="NCBI Taxonomy" id="2518989"/>
    <lineage>
        <taxon>Bacteria</taxon>
        <taxon>Pseudomonadati</taxon>
        <taxon>Pseudomonadota</taxon>
        <taxon>Gammaproteobacteria</taxon>
        <taxon>Cellvibrionales</taxon>
        <taxon>Halieaceae</taxon>
        <taxon>Aequoribacter</taxon>
    </lineage>
</organism>
<dbReference type="InterPro" id="IPR029787">
    <property type="entry name" value="Nucleotide_cyclase"/>
</dbReference>
<sequence length="372" mass="41456">MSESLPESLSLAGRQNLKVIEETLRKQWRLGQNIALCWSFNRRGILVLFVPHYFLGNYCALDGSTGHDKLSDNEIFIRQLISGTREYSREEFFAVADRLGVAPTFIRPDNAIQDEPAFHVALDHLVQRYGLSFVGRRAVLLFDIAGFSLYTPFEQASQLNSLSYSMNSAYNKLQSVGIDVPFRRTTTGDGYYVWHKDQSEQASRDLLYFLLLIVADNAAARAAAQGNTVPRIRAAYHIGAHYELYQAEGVNPTVFSYIVGDATIELARMLDRAKPEQILIGEFPASDQGGALGTQAFITESLNGCHNLLGIKLAGQEIQHLNFALSRDAQGHAQRLTIQDKHGLQHYAYNLECSLATTVHNQLLGLPMTTNS</sequence>
<proteinExistence type="predicted"/>
<protein>
    <submittedName>
        <fullName evidence="1">Uncharacterized protein</fullName>
    </submittedName>
</protein>
<accession>F3KYN3</accession>
<dbReference type="EMBL" id="AEIG01000005">
    <property type="protein sequence ID" value="EGG30797.1"/>
    <property type="molecule type" value="Genomic_DNA"/>
</dbReference>
<dbReference type="eggNOG" id="ENOG502ZB71">
    <property type="taxonomic scope" value="Bacteria"/>
</dbReference>
<dbReference type="Gene3D" id="3.30.70.1230">
    <property type="entry name" value="Nucleotide cyclase"/>
    <property type="match status" value="1"/>
</dbReference>
<dbReference type="OrthoDB" id="7339726at2"/>
<dbReference type="STRING" id="2518989.IMCC3088_1986"/>
<dbReference type="RefSeq" id="WP_009574500.1">
    <property type="nucleotide sequence ID" value="NZ_AEIG01000005.1"/>
</dbReference>
<dbReference type="Proteomes" id="UP000005615">
    <property type="component" value="Unassembled WGS sequence"/>
</dbReference>
<dbReference type="AlphaFoldDB" id="F3KYN3"/>
<gene>
    <name evidence="1" type="ORF">IMCC3088_1986</name>
</gene>
<comment type="caution">
    <text evidence="1">The sequence shown here is derived from an EMBL/GenBank/DDBJ whole genome shotgun (WGS) entry which is preliminary data.</text>
</comment>
<reference evidence="1 2" key="1">
    <citation type="journal article" date="2011" name="J. Bacteriol.">
        <title>Genome sequence of strain IMCC3088, a proteorhodopsin-containing marine bacterium belonging to the OM60/NOR5 clade.</title>
        <authorList>
            <person name="Jang Y."/>
            <person name="Oh H.M."/>
            <person name="Kang I."/>
            <person name="Lee K."/>
            <person name="Yang S.J."/>
            <person name="Cho J.C."/>
        </authorList>
    </citation>
    <scope>NUCLEOTIDE SEQUENCE [LARGE SCALE GENOMIC DNA]</scope>
    <source>
        <strain evidence="1 2">IMCC3088</strain>
    </source>
</reference>
<keyword evidence="2" id="KW-1185">Reference proteome</keyword>